<evidence type="ECO:0000313" key="2">
    <source>
        <dbReference type="EMBL" id="MDQ0470185.1"/>
    </source>
</evidence>
<comment type="caution">
    <text evidence="2">The sequence shown here is derived from an EMBL/GenBank/DDBJ whole genome shotgun (WGS) entry which is preliminary data.</text>
</comment>
<sequence length="85" mass="8484">MNAEKAIAAVAVAGLAVLCCAGPFLLALIGSVAISASLLTGSLAIVAGVVGIGLVGVWVYRRLRSADPNAIDCCALESAKRKSNT</sequence>
<dbReference type="Gene3D" id="1.10.287.910">
    <property type="entry name" value="bacterial mercury transporter, merf"/>
    <property type="match status" value="1"/>
</dbReference>
<gene>
    <name evidence="2" type="ORF">QO011_003201</name>
</gene>
<dbReference type="RefSeq" id="WP_307273804.1">
    <property type="nucleotide sequence ID" value="NZ_JAUSVX010000005.1"/>
</dbReference>
<name>A0ABU0J7D6_9HYPH</name>
<evidence type="ECO:0000256" key="1">
    <source>
        <dbReference type="SAM" id="Phobius"/>
    </source>
</evidence>
<organism evidence="2 3">
    <name type="scientific">Labrys wisconsinensis</name>
    <dbReference type="NCBI Taxonomy" id="425677"/>
    <lineage>
        <taxon>Bacteria</taxon>
        <taxon>Pseudomonadati</taxon>
        <taxon>Pseudomonadota</taxon>
        <taxon>Alphaproteobacteria</taxon>
        <taxon>Hyphomicrobiales</taxon>
        <taxon>Xanthobacteraceae</taxon>
        <taxon>Labrys</taxon>
    </lineage>
</organism>
<accession>A0ABU0J7D6</accession>
<feature type="transmembrane region" description="Helical" evidence="1">
    <location>
        <begin position="36"/>
        <end position="60"/>
    </location>
</feature>
<keyword evidence="1" id="KW-0812">Transmembrane</keyword>
<evidence type="ECO:0000313" key="3">
    <source>
        <dbReference type="Proteomes" id="UP001242480"/>
    </source>
</evidence>
<dbReference type="EMBL" id="JAUSVX010000005">
    <property type="protein sequence ID" value="MDQ0470185.1"/>
    <property type="molecule type" value="Genomic_DNA"/>
</dbReference>
<keyword evidence="3" id="KW-1185">Reference proteome</keyword>
<dbReference type="Proteomes" id="UP001242480">
    <property type="component" value="Unassembled WGS sequence"/>
</dbReference>
<proteinExistence type="predicted"/>
<protein>
    <submittedName>
        <fullName evidence="2">Zn-dependent alcohol dehydrogenase</fullName>
    </submittedName>
</protein>
<feature type="transmembrane region" description="Helical" evidence="1">
    <location>
        <begin position="7"/>
        <end position="30"/>
    </location>
</feature>
<keyword evidence="1" id="KW-0472">Membrane</keyword>
<reference evidence="2 3" key="1">
    <citation type="submission" date="2023-07" db="EMBL/GenBank/DDBJ databases">
        <title>Genomic Encyclopedia of Type Strains, Phase IV (KMG-IV): sequencing the most valuable type-strain genomes for metagenomic binning, comparative biology and taxonomic classification.</title>
        <authorList>
            <person name="Goeker M."/>
        </authorList>
    </citation>
    <scope>NUCLEOTIDE SEQUENCE [LARGE SCALE GENOMIC DNA]</scope>
    <source>
        <strain evidence="2 3">DSM 19619</strain>
    </source>
</reference>
<keyword evidence="1" id="KW-1133">Transmembrane helix</keyword>